<feature type="compositionally biased region" description="Basic residues" evidence="7">
    <location>
        <begin position="37"/>
        <end position="48"/>
    </location>
</feature>
<gene>
    <name evidence="10" type="primary">NOC3L</name>
    <name evidence="10" type="synonym">noc3l</name>
</gene>
<dbReference type="GO" id="GO:0005730">
    <property type="term" value="C:nucleolus"/>
    <property type="evidence" value="ECO:0007669"/>
    <property type="project" value="UniProtKB-SubCell"/>
</dbReference>
<proteinExistence type="inferred from homology"/>
<keyword evidence="3 6" id="KW-0175">Coiled coil</keyword>
<dbReference type="GeneTree" id="ENSGT00390000008540"/>
<evidence type="ECO:0000313" key="11">
    <source>
        <dbReference type="Proteomes" id="UP000472265"/>
    </source>
</evidence>
<dbReference type="SUPFAM" id="SSF48371">
    <property type="entry name" value="ARM repeat"/>
    <property type="match status" value="1"/>
</dbReference>
<keyword evidence="4" id="KW-0539">Nucleus</keyword>
<dbReference type="InterPro" id="IPR005612">
    <property type="entry name" value="CCAAT-binding_factor"/>
</dbReference>
<evidence type="ECO:0000256" key="2">
    <source>
        <dbReference type="ARBA" id="ARBA00007797"/>
    </source>
</evidence>
<reference evidence="10" key="2">
    <citation type="submission" date="2025-08" db="UniProtKB">
        <authorList>
            <consortium name="Ensembl"/>
        </authorList>
    </citation>
    <scope>IDENTIFICATION</scope>
</reference>
<evidence type="ECO:0000256" key="5">
    <source>
        <dbReference type="PIRNR" id="PIRNR028977"/>
    </source>
</evidence>
<evidence type="ECO:0000259" key="8">
    <source>
        <dbReference type="Pfam" id="PF03914"/>
    </source>
</evidence>
<accession>A0A671XCS3</accession>
<evidence type="ECO:0000256" key="6">
    <source>
        <dbReference type="SAM" id="Coils"/>
    </source>
</evidence>
<protein>
    <recommendedName>
        <fullName evidence="5">Nucleolar complex protein 3 homolog</fullName>
        <shortName evidence="5">NOC3 protein homolog</shortName>
    </recommendedName>
</protein>
<dbReference type="Ensembl" id="ENSSAUT00010051455.1">
    <property type="protein sequence ID" value="ENSSAUP00010048913.1"/>
    <property type="gene ID" value="ENSSAUG00010019127.1"/>
</dbReference>
<organism evidence="10 11">
    <name type="scientific">Sparus aurata</name>
    <name type="common">Gilthead sea bream</name>
    <dbReference type="NCBI Taxonomy" id="8175"/>
    <lineage>
        <taxon>Eukaryota</taxon>
        <taxon>Metazoa</taxon>
        <taxon>Chordata</taxon>
        <taxon>Craniata</taxon>
        <taxon>Vertebrata</taxon>
        <taxon>Euteleostomi</taxon>
        <taxon>Actinopterygii</taxon>
        <taxon>Neopterygii</taxon>
        <taxon>Teleostei</taxon>
        <taxon>Neoteleostei</taxon>
        <taxon>Acanthomorphata</taxon>
        <taxon>Eupercaria</taxon>
        <taxon>Spariformes</taxon>
        <taxon>Sparidae</taxon>
        <taxon>Sparus</taxon>
    </lineage>
</organism>
<feature type="coiled-coil region" evidence="6">
    <location>
        <begin position="415"/>
        <end position="458"/>
    </location>
</feature>
<sequence length="707" mass="81156">MHPLCRRPTFRRLLKTSDVKLENKLKNRQMKQQNVAKKQRKEQKKLRQAVKDAAIRTPRPLETYRKRPEEEEDEEFLESLPTDMMEDEDLQQMTSMARQASFITRDLSGPVHSGKKRSSEVVPSYEKVPRKLARMEEKEVIHLLPIKDKTGVIPQSIERGSTHTEQREKLRVHKINEKKLHIAGLGSAIISNPYSNIKRVKELRGMLMESDPCVAVTVRKLVMVSLMEIFKDITPSYRIRPLTPEEKATKVKKETQQLREFEEGLVSQFKFYLEDLEQTVKDWKQQKKKRSQAVGFQSYRGLAEVAVRCLCELLLALPHFNFHNNIIVILVPLMNDHDKKVRDCSPLMMLRKLFQQDKVGGASLATVRVISGLVKSLNYNVRPEVLKTLMSLRIKEVEMKKDIEATAPKKKFMNNKEKKKNLSRMQRKWKKAEEKLEKELLEAEASESKEKKIKLHTETLNIVFLVYFRILKKAQKSVLLPAVLEGLANFAHLINLEFFDDLLNVLQSLIQSGDLTNRECLHCIQTVFTILSGQGDVLNIDPLNFYSQLYKMLPRLHAGAPNDDIIIVLQCLDAMLTRRKKQVTLQRAMAFVKRLSTLSLHVLPNATVGILAASRAAMHAFPKCDFLLDNEVQGSGFYLPELDEPEHCNAQNTALWELHALQRHFHPVVRRLAVHVCQGAPSEGSAALSAALIADYGGKQIDYRYVP</sequence>
<comment type="similarity">
    <text evidence="2 5">Belongs to the CBF/MAK21 family.</text>
</comment>
<dbReference type="AlphaFoldDB" id="A0A671XCS3"/>
<feature type="domain" description="CCAAT-binding factor" evidence="8">
    <location>
        <begin position="521"/>
        <end position="673"/>
    </location>
</feature>
<evidence type="ECO:0000313" key="10">
    <source>
        <dbReference type="Ensembl" id="ENSSAUP00010048913.1"/>
    </source>
</evidence>
<dbReference type="PANTHER" id="PTHR14428">
    <property type="entry name" value="NUCLEOLAR COMPLEX PROTEIN 3"/>
    <property type="match status" value="1"/>
</dbReference>
<feature type="region of interest" description="Disordered" evidence="7">
    <location>
        <begin position="28"/>
        <end position="51"/>
    </location>
</feature>
<dbReference type="GO" id="GO:0006270">
    <property type="term" value="P:DNA replication initiation"/>
    <property type="evidence" value="ECO:0007669"/>
    <property type="project" value="TreeGrafter"/>
</dbReference>
<dbReference type="GO" id="GO:0003682">
    <property type="term" value="F:chromatin binding"/>
    <property type="evidence" value="ECO:0007669"/>
    <property type="project" value="TreeGrafter"/>
</dbReference>
<evidence type="ECO:0000256" key="3">
    <source>
        <dbReference type="ARBA" id="ARBA00023054"/>
    </source>
</evidence>
<dbReference type="Pfam" id="PF07540">
    <property type="entry name" value="NOC3p"/>
    <property type="match status" value="1"/>
</dbReference>
<name>A0A671XCS3_SPAAU</name>
<keyword evidence="11" id="KW-1185">Reference proteome</keyword>
<evidence type="ECO:0000256" key="4">
    <source>
        <dbReference type="ARBA" id="ARBA00023242"/>
    </source>
</evidence>
<feature type="domain" description="Nucleolar complex-associated protein 3 N-terminal" evidence="9">
    <location>
        <begin position="178"/>
        <end position="272"/>
    </location>
</feature>
<dbReference type="InterPro" id="IPR016024">
    <property type="entry name" value="ARM-type_fold"/>
</dbReference>
<evidence type="ECO:0000256" key="1">
    <source>
        <dbReference type="ARBA" id="ARBA00004604"/>
    </source>
</evidence>
<dbReference type="InterPro" id="IPR016903">
    <property type="entry name" value="Nucleolar_cplx-assoc_3"/>
</dbReference>
<dbReference type="InterPro" id="IPR011501">
    <property type="entry name" value="Noc3_N"/>
</dbReference>
<evidence type="ECO:0000256" key="7">
    <source>
        <dbReference type="SAM" id="MobiDB-lite"/>
    </source>
</evidence>
<dbReference type="Pfam" id="PF03914">
    <property type="entry name" value="CBF"/>
    <property type="match status" value="1"/>
</dbReference>
<dbReference type="PIRSF" id="PIRSF028977">
    <property type="entry name" value="Nucleolar_complex_p3"/>
    <property type="match status" value="1"/>
</dbReference>
<reference evidence="10" key="1">
    <citation type="submission" date="2021-04" db="EMBL/GenBank/DDBJ databases">
        <authorList>
            <consortium name="Wellcome Sanger Institute Data Sharing"/>
        </authorList>
    </citation>
    <scope>NUCLEOTIDE SEQUENCE [LARGE SCALE GENOMIC DNA]</scope>
</reference>
<reference evidence="10" key="3">
    <citation type="submission" date="2025-09" db="UniProtKB">
        <authorList>
            <consortium name="Ensembl"/>
        </authorList>
    </citation>
    <scope>IDENTIFICATION</scope>
</reference>
<dbReference type="Proteomes" id="UP000472265">
    <property type="component" value="Chromosome 20"/>
</dbReference>
<comment type="subcellular location">
    <subcellularLocation>
        <location evidence="1 5">Nucleus</location>
        <location evidence="1 5">Nucleolus</location>
    </subcellularLocation>
</comment>
<dbReference type="PANTHER" id="PTHR14428:SF5">
    <property type="entry name" value="NUCLEOLAR COMPLEX PROTEIN 3 HOMOLOG"/>
    <property type="match status" value="1"/>
</dbReference>
<evidence type="ECO:0000259" key="9">
    <source>
        <dbReference type="Pfam" id="PF07540"/>
    </source>
</evidence>